<feature type="compositionally biased region" description="Low complexity" evidence="1">
    <location>
        <begin position="974"/>
        <end position="993"/>
    </location>
</feature>
<feature type="region of interest" description="Disordered" evidence="1">
    <location>
        <begin position="967"/>
        <end position="996"/>
    </location>
</feature>
<feature type="region of interest" description="Disordered" evidence="1">
    <location>
        <begin position="862"/>
        <end position="891"/>
    </location>
</feature>
<dbReference type="VEuPathDB" id="TriTrypDB:LDHU3_21.2020"/>
<feature type="compositionally biased region" description="Low complexity" evidence="1">
    <location>
        <begin position="734"/>
        <end position="751"/>
    </location>
</feature>
<evidence type="ECO:0000313" key="2">
    <source>
        <dbReference type="EMBL" id="TPP54627.1"/>
    </source>
</evidence>
<dbReference type="SUPFAM" id="SSF48452">
    <property type="entry name" value="TPR-like"/>
    <property type="match status" value="1"/>
</dbReference>
<organism evidence="2 3">
    <name type="scientific">Leishmania donovani</name>
    <dbReference type="NCBI Taxonomy" id="5661"/>
    <lineage>
        <taxon>Eukaryota</taxon>
        <taxon>Discoba</taxon>
        <taxon>Euglenozoa</taxon>
        <taxon>Kinetoplastea</taxon>
        <taxon>Metakinetoplastina</taxon>
        <taxon>Trypanosomatida</taxon>
        <taxon>Trypanosomatidae</taxon>
        <taxon>Leishmaniinae</taxon>
        <taxon>Leishmania</taxon>
    </lineage>
</organism>
<feature type="compositionally biased region" description="Polar residues" evidence="1">
    <location>
        <begin position="371"/>
        <end position="391"/>
    </location>
</feature>
<sequence>MLAKRLSAPALRRAQSASSPSRCVVAAPAAACAPLSWLRRHCSSAAVQAGSSARAAPVSAVNVEEFTLNEEVAKQDLAYMAKWNALSEEIEAARASGDHTKLLEHVQVGLQMLKEIGATNAPIQCESLLCMEASQAHYKMGQYDEALRCAEKARESLLRDCKAELQDKAQIAEIEVFMGFVLCKQGGHGAAVEAQELLQKVLRWIDVDAKSAMPMQAVAAVNLRRSVLTGLGLSTTVQATTLASKGETAEAKVLYAKGLDTLIEALNQHIDENDFELVKMTLEAILASFEGLDDVSQAVATCRKYISWCRRHDDASGVADGEAMLTALMSSSMEVASAAAEPPLSVSSIPRRRSADQDDALSLLEPAARLPTSTTSKVSALSQRSLRSGSHPSAAVDGDDPGAAPTASSSYTCKGDNADALLHQPPGNPQTRVPSSFAATVDTRASEASIHSARGRSGSSRRDNLGPVAPQSRAATQPPHTHPGRVFANLPWIPPPPIYGTPLPDSSNMNRHYAHYYDPTEATLRAPFCYPDDVPLRAQGHHSDVSGTEWPKPSDLPLPSTFPMPPHVLPQLSLPVVSASAAEAAARGMVAAPHVWAIPPPLLYPPPPPPPWWFYGTPPLPLPASSSDTSASSAGSSRHASSSSRASARPTTQPSRHPPANAARPHAEAAAPSRHGVAVPAGSVETPVAVASRGDAGGSHAAKQRSVASSGSRYAAGHTVGTGRAARRSVGSFSASGATSPRSATTTTAHSDPPQGVERRVYASSGSGSSDIQRCAKGQTVQVAPRRTNAAHCVQPDQLQVYGEDVVQERDCSSVTARMKRAVSAAEAYVEKMEHLYRRLRSRYEEVVMSPGKVARYGGNITADEGAEEKRHRRTAPPATTRATRAPPEKGLLHPLERAFSRQTHLQPTAPMPHAKRPVSPALSAAHSSAVEPSPPLSSSSSATSATSLRRELHLLESQWQRLEELKRHGSGGTAAAVAQPAAPSPSTATATVNEDPFTNRRFLQLIKDRKHLLMSAA</sequence>
<dbReference type="Gene3D" id="1.25.40.10">
    <property type="entry name" value="Tetratricopeptide repeat domain"/>
    <property type="match status" value="1"/>
</dbReference>
<name>A0A504YAH8_LEIDO</name>
<dbReference type="AlphaFoldDB" id="A0A504YAH8"/>
<protein>
    <submittedName>
        <fullName evidence="2">Uncharacterized protein</fullName>
    </submittedName>
</protein>
<feature type="compositionally biased region" description="Low complexity" evidence="1">
    <location>
        <begin position="392"/>
        <end position="408"/>
    </location>
</feature>
<feature type="compositionally biased region" description="Polar residues" evidence="1">
    <location>
        <begin position="429"/>
        <end position="438"/>
    </location>
</feature>
<evidence type="ECO:0000313" key="3">
    <source>
        <dbReference type="Proteomes" id="UP000318821"/>
    </source>
</evidence>
<reference evidence="3" key="1">
    <citation type="submission" date="2019-02" db="EMBL/GenBank/DDBJ databases">
        <title>FDA dAtabase for Regulatory Grade micrObial Sequences (FDA-ARGOS): Supporting development and validation of Infectious Disease Dx tests.</title>
        <authorList>
            <person name="Duncan R."/>
            <person name="Fisher C."/>
            <person name="Tallon L."/>
            <person name="Sadzewicz L."/>
            <person name="Sengamalay N."/>
            <person name="Ott S."/>
            <person name="Godinez A."/>
            <person name="Nagaraj S."/>
            <person name="Vavikolanu K."/>
            <person name="Vyas G."/>
            <person name="Nadendla S."/>
            <person name="Aluvathingal J."/>
            <person name="Sichtig H."/>
        </authorList>
    </citation>
    <scope>NUCLEOTIDE SEQUENCE [LARGE SCALE GENOMIC DNA]</scope>
    <source>
        <strain evidence="3">FDAARGOS_360</strain>
    </source>
</reference>
<feature type="compositionally biased region" description="Low complexity" evidence="1">
    <location>
        <begin position="624"/>
        <end position="675"/>
    </location>
</feature>
<dbReference type="VEuPathDB" id="TriTrypDB:LdCL_210022800"/>
<dbReference type="VEuPathDB" id="TriTrypDB:LdBPK_211710.1"/>
<dbReference type="VEuPathDB" id="TriTrypDB:LdCL_210022900"/>
<feature type="region of interest" description="Disordered" evidence="1">
    <location>
        <begin position="691"/>
        <end position="774"/>
    </location>
</feature>
<dbReference type="VEuPathDB" id="TriTrypDB:LDHU3_21.2010"/>
<gene>
    <name evidence="2" type="ORF">CGC20_22100</name>
</gene>
<evidence type="ECO:0000256" key="1">
    <source>
        <dbReference type="SAM" id="MobiDB-lite"/>
    </source>
</evidence>
<feature type="region of interest" description="Disordered" evidence="1">
    <location>
        <begin position="908"/>
        <end position="948"/>
    </location>
</feature>
<feature type="region of interest" description="Disordered" evidence="1">
    <location>
        <begin position="623"/>
        <end position="678"/>
    </location>
</feature>
<proteinExistence type="predicted"/>
<feature type="compositionally biased region" description="Low complexity" evidence="1">
    <location>
        <begin position="876"/>
        <end position="886"/>
    </location>
</feature>
<feature type="region of interest" description="Disordered" evidence="1">
    <location>
        <begin position="364"/>
        <end position="486"/>
    </location>
</feature>
<dbReference type="VEuPathDB" id="TriTrypDB:LdBPK_211700.1"/>
<feature type="compositionally biased region" description="Low complexity" evidence="1">
    <location>
        <begin position="928"/>
        <end position="948"/>
    </location>
</feature>
<dbReference type="EMBL" id="RHLD01000035">
    <property type="protein sequence ID" value="TPP54627.1"/>
    <property type="molecule type" value="Genomic_DNA"/>
</dbReference>
<dbReference type="Proteomes" id="UP000318821">
    <property type="component" value="Unassembled WGS sequence"/>
</dbReference>
<dbReference type="InterPro" id="IPR011990">
    <property type="entry name" value="TPR-like_helical_dom_sf"/>
</dbReference>
<accession>A0A504YAH8</accession>
<comment type="caution">
    <text evidence="2">The sequence shown here is derived from an EMBL/GenBank/DDBJ whole genome shotgun (WGS) entry which is preliminary data.</text>
</comment>